<keyword evidence="10" id="KW-0100">Branched-chain amino acid biosynthesis</keyword>
<evidence type="ECO:0000256" key="9">
    <source>
        <dbReference type="ARBA" id="ARBA00022898"/>
    </source>
</evidence>
<dbReference type="FunFam" id="3.20.10.10:FF:000002">
    <property type="entry name" value="D-alanine aminotransferase"/>
    <property type="match status" value="1"/>
</dbReference>
<organism evidence="14 15">
    <name type="scientific">Muricoccus roseus</name>
    <dbReference type="NCBI Taxonomy" id="198092"/>
    <lineage>
        <taxon>Bacteria</taxon>
        <taxon>Pseudomonadati</taxon>
        <taxon>Pseudomonadota</taxon>
        <taxon>Alphaproteobacteria</taxon>
        <taxon>Acetobacterales</taxon>
        <taxon>Roseomonadaceae</taxon>
        <taxon>Muricoccus</taxon>
    </lineage>
</organism>
<dbReference type="GO" id="GO:0004084">
    <property type="term" value="F:branched-chain-amino-acid transaminase activity"/>
    <property type="evidence" value="ECO:0007669"/>
    <property type="project" value="UniProtKB-EC"/>
</dbReference>
<comment type="function">
    <text evidence="2">Acts on leucine, isoleucine and valine.</text>
</comment>
<dbReference type="InterPro" id="IPR036038">
    <property type="entry name" value="Aminotransferase-like"/>
</dbReference>
<name>A0A1M6JHN2_9PROT</name>
<evidence type="ECO:0000256" key="6">
    <source>
        <dbReference type="ARBA" id="ARBA00009320"/>
    </source>
</evidence>
<evidence type="ECO:0000256" key="11">
    <source>
        <dbReference type="ARBA" id="ARBA00048212"/>
    </source>
</evidence>
<dbReference type="GO" id="GO:0005829">
    <property type="term" value="C:cytosol"/>
    <property type="evidence" value="ECO:0007669"/>
    <property type="project" value="TreeGrafter"/>
</dbReference>
<dbReference type="GO" id="GO:0008652">
    <property type="term" value="P:amino acid biosynthetic process"/>
    <property type="evidence" value="ECO:0007669"/>
    <property type="project" value="UniProtKB-ARBA"/>
</dbReference>
<accession>A0A1M6JHN2</accession>
<comment type="pathway">
    <text evidence="5">Amino-acid biosynthesis; L-leucine biosynthesis; L-leucine from 3-methyl-2-oxobutanoate: step 4/4.</text>
</comment>
<gene>
    <name evidence="14" type="ORF">SAMN02745194_02625</name>
</gene>
<evidence type="ECO:0000256" key="5">
    <source>
        <dbReference type="ARBA" id="ARBA00005072"/>
    </source>
</evidence>
<evidence type="ECO:0000256" key="12">
    <source>
        <dbReference type="ARBA" id="ARBA00048798"/>
    </source>
</evidence>
<dbReference type="Gene3D" id="3.20.10.10">
    <property type="entry name" value="D-amino Acid Aminotransferase, subunit A, domain 2"/>
    <property type="match status" value="1"/>
</dbReference>
<dbReference type="InterPro" id="IPR043131">
    <property type="entry name" value="BCAT-like_N"/>
</dbReference>
<keyword evidence="9" id="KW-0663">Pyridoxal phosphate</keyword>
<comment type="cofactor">
    <cofactor evidence="1">
        <name>pyridoxal 5'-phosphate</name>
        <dbReference type="ChEBI" id="CHEBI:597326"/>
    </cofactor>
</comment>
<dbReference type="Gene3D" id="3.30.470.10">
    <property type="match status" value="1"/>
</dbReference>
<keyword evidence="15" id="KW-1185">Reference proteome</keyword>
<dbReference type="EMBL" id="FQZF01000014">
    <property type="protein sequence ID" value="SHJ46171.1"/>
    <property type="molecule type" value="Genomic_DNA"/>
</dbReference>
<evidence type="ECO:0000256" key="3">
    <source>
        <dbReference type="ARBA" id="ARBA00004824"/>
    </source>
</evidence>
<keyword evidence="10" id="KW-0028">Amino-acid biosynthesis</keyword>
<comment type="pathway">
    <text evidence="3">Amino-acid biosynthesis; L-isoleucine biosynthesis; L-isoleucine from 2-oxobutanoate: step 4/4.</text>
</comment>
<evidence type="ECO:0000256" key="13">
    <source>
        <dbReference type="ARBA" id="ARBA00049229"/>
    </source>
</evidence>
<comment type="catalytic activity">
    <reaction evidence="12">
        <text>L-isoleucine + 2-oxoglutarate = (S)-3-methyl-2-oxopentanoate + L-glutamate</text>
        <dbReference type="Rhea" id="RHEA:24801"/>
        <dbReference type="ChEBI" id="CHEBI:16810"/>
        <dbReference type="ChEBI" id="CHEBI:29985"/>
        <dbReference type="ChEBI" id="CHEBI:35146"/>
        <dbReference type="ChEBI" id="CHEBI:58045"/>
        <dbReference type="EC" id="2.6.1.42"/>
    </reaction>
</comment>
<evidence type="ECO:0000313" key="15">
    <source>
        <dbReference type="Proteomes" id="UP000184387"/>
    </source>
</evidence>
<protein>
    <recommendedName>
        <fullName evidence="8">Probable branched-chain-amino-acid aminotransferase</fullName>
        <ecNumber evidence="7">2.6.1.42</ecNumber>
    </recommendedName>
</protein>
<evidence type="ECO:0000256" key="7">
    <source>
        <dbReference type="ARBA" id="ARBA00013053"/>
    </source>
</evidence>
<dbReference type="PANTHER" id="PTHR42743:SF11">
    <property type="entry name" value="AMINODEOXYCHORISMATE LYASE"/>
    <property type="match status" value="1"/>
</dbReference>
<dbReference type="STRING" id="198092.SAMN02745194_02625"/>
<dbReference type="GO" id="GO:0009082">
    <property type="term" value="P:branched-chain amino acid biosynthetic process"/>
    <property type="evidence" value="ECO:0007669"/>
    <property type="project" value="UniProtKB-KW"/>
</dbReference>
<sequence>MRASAPGRTLEMSRIAYVNGRYVAQRDACVNIEDRGFQFGDGIYEVVNLVDGRFLDEDLHLARLERSLGEIRLPMPMPMASLKLVIREVARRNRVTEGLVYLQVNRGVARRDHAFPRKPVPVSLAVTSRHGVPYPASVEGWNIACITHPDLRWARRDIKSVNLLPNVLARQAAREAGAGEAILFDPATRQVTEGAATSFWGVDAEGVIRIPALSNTILPGCTRAALLAEMAEHGIASEERPLSLDELPTLREAFITSAGSFVKPVLSIDGKPVADGKPGPVTRRLFDIFFRHVKGAPRNAA</sequence>
<dbReference type="EC" id="2.6.1.42" evidence="7"/>
<dbReference type="InterPro" id="IPR001544">
    <property type="entry name" value="Aminotrans_IV"/>
</dbReference>
<evidence type="ECO:0000313" key="14">
    <source>
        <dbReference type="EMBL" id="SHJ46171.1"/>
    </source>
</evidence>
<dbReference type="AlphaFoldDB" id="A0A1M6JHN2"/>
<dbReference type="NCBIfam" id="NF005209">
    <property type="entry name" value="PRK06680.1"/>
    <property type="match status" value="1"/>
</dbReference>
<dbReference type="PANTHER" id="PTHR42743">
    <property type="entry name" value="AMINO-ACID AMINOTRANSFERASE"/>
    <property type="match status" value="1"/>
</dbReference>
<comment type="similarity">
    <text evidence="6">Belongs to the class-IV pyridoxal-phosphate-dependent aminotransferase family.</text>
</comment>
<dbReference type="InterPro" id="IPR043132">
    <property type="entry name" value="BCAT-like_C"/>
</dbReference>
<comment type="pathway">
    <text evidence="4">Amino-acid biosynthesis; L-valine biosynthesis; L-valine from pyruvate: step 4/4.</text>
</comment>
<comment type="catalytic activity">
    <reaction evidence="11">
        <text>L-valine + 2-oxoglutarate = 3-methyl-2-oxobutanoate + L-glutamate</text>
        <dbReference type="Rhea" id="RHEA:24813"/>
        <dbReference type="ChEBI" id="CHEBI:11851"/>
        <dbReference type="ChEBI" id="CHEBI:16810"/>
        <dbReference type="ChEBI" id="CHEBI:29985"/>
        <dbReference type="ChEBI" id="CHEBI:57762"/>
        <dbReference type="EC" id="2.6.1.42"/>
    </reaction>
</comment>
<dbReference type="SUPFAM" id="SSF56752">
    <property type="entry name" value="D-aminoacid aminotransferase-like PLP-dependent enzymes"/>
    <property type="match status" value="1"/>
</dbReference>
<evidence type="ECO:0000256" key="4">
    <source>
        <dbReference type="ARBA" id="ARBA00004931"/>
    </source>
</evidence>
<comment type="catalytic activity">
    <reaction evidence="13">
        <text>L-leucine + 2-oxoglutarate = 4-methyl-2-oxopentanoate + L-glutamate</text>
        <dbReference type="Rhea" id="RHEA:18321"/>
        <dbReference type="ChEBI" id="CHEBI:16810"/>
        <dbReference type="ChEBI" id="CHEBI:17865"/>
        <dbReference type="ChEBI" id="CHEBI:29985"/>
        <dbReference type="ChEBI" id="CHEBI:57427"/>
        <dbReference type="EC" id="2.6.1.42"/>
    </reaction>
</comment>
<dbReference type="InterPro" id="IPR050571">
    <property type="entry name" value="Class-IV_PLP-Dep_Aminotrnsfr"/>
</dbReference>
<evidence type="ECO:0000256" key="8">
    <source>
        <dbReference type="ARBA" id="ARBA00014472"/>
    </source>
</evidence>
<reference evidence="14 15" key="1">
    <citation type="submission" date="2016-11" db="EMBL/GenBank/DDBJ databases">
        <authorList>
            <person name="Jaros S."/>
            <person name="Januszkiewicz K."/>
            <person name="Wedrychowicz H."/>
        </authorList>
    </citation>
    <scope>NUCLEOTIDE SEQUENCE [LARGE SCALE GENOMIC DNA]</scope>
    <source>
        <strain evidence="14 15">DSM 14916</strain>
    </source>
</reference>
<dbReference type="Proteomes" id="UP000184387">
    <property type="component" value="Unassembled WGS sequence"/>
</dbReference>
<evidence type="ECO:0000256" key="1">
    <source>
        <dbReference type="ARBA" id="ARBA00001933"/>
    </source>
</evidence>
<evidence type="ECO:0000256" key="2">
    <source>
        <dbReference type="ARBA" id="ARBA00003109"/>
    </source>
</evidence>
<evidence type="ECO:0000256" key="10">
    <source>
        <dbReference type="ARBA" id="ARBA00023304"/>
    </source>
</evidence>
<proteinExistence type="inferred from homology"/>
<dbReference type="Pfam" id="PF01063">
    <property type="entry name" value="Aminotran_4"/>
    <property type="match status" value="1"/>
</dbReference>